<dbReference type="Proteomes" id="UP000663853">
    <property type="component" value="Unassembled WGS sequence"/>
</dbReference>
<organism evidence="1 2">
    <name type="scientific">Rhizoctonia solani</name>
    <dbReference type="NCBI Taxonomy" id="456999"/>
    <lineage>
        <taxon>Eukaryota</taxon>
        <taxon>Fungi</taxon>
        <taxon>Dikarya</taxon>
        <taxon>Basidiomycota</taxon>
        <taxon>Agaricomycotina</taxon>
        <taxon>Agaricomycetes</taxon>
        <taxon>Cantharellales</taxon>
        <taxon>Ceratobasidiaceae</taxon>
        <taxon>Rhizoctonia</taxon>
    </lineage>
</organism>
<sequence length="257" mass="29467">MCFHLFALMKHSLAYNARPPSKFLSQPLFHLRSQLQSHPHPRLQLHTTMTLASILPLKIVKKPTCLRRQQIFVECKEFASVPNHPAFASIPKPWQFPNTQRFLTNHNNIYALWDRSDIRKGVKELALQLDAEWPDWAATRTNAFGIVISDLFAHFLSWLGSLPTHAKSGTIGSEFEQHLFAEAEARHTLEYWCKAGTPPPSWFHLSKNGEKVMINPGQPMIPKANGKPSWRYYHEMMKSDGSWTVVEALPEGGWVYV</sequence>
<gene>
    <name evidence="1" type="ORF">RDB_LOCUS170142</name>
</gene>
<dbReference type="AlphaFoldDB" id="A0A8H3HNI4"/>
<evidence type="ECO:0000313" key="1">
    <source>
        <dbReference type="EMBL" id="CAE6532365.1"/>
    </source>
</evidence>
<accession>A0A8H3HNI4</accession>
<name>A0A8H3HNI4_9AGAM</name>
<proteinExistence type="predicted"/>
<protein>
    <submittedName>
        <fullName evidence="1">Uncharacterized protein</fullName>
    </submittedName>
</protein>
<comment type="caution">
    <text evidence="1">The sequence shown here is derived from an EMBL/GenBank/DDBJ whole genome shotgun (WGS) entry which is preliminary data.</text>
</comment>
<dbReference type="EMBL" id="CAJMXA010004037">
    <property type="protein sequence ID" value="CAE6532365.1"/>
    <property type="molecule type" value="Genomic_DNA"/>
</dbReference>
<evidence type="ECO:0000313" key="2">
    <source>
        <dbReference type="Proteomes" id="UP000663853"/>
    </source>
</evidence>
<reference evidence="1" key="1">
    <citation type="submission" date="2021-01" db="EMBL/GenBank/DDBJ databases">
        <authorList>
            <person name="Kaushik A."/>
        </authorList>
    </citation>
    <scope>NUCLEOTIDE SEQUENCE</scope>
    <source>
        <strain evidence="1">AG6-10EEA</strain>
    </source>
</reference>